<dbReference type="InterPro" id="IPR006311">
    <property type="entry name" value="TAT_signal"/>
</dbReference>
<dbReference type="AlphaFoldDB" id="A0A4R3MDA9"/>
<evidence type="ECO:0000259" key="5">
    <source>
        <dbReference type="Pfam" id="PF09084"/>
    </source>
</evidence>
<organism evidence="6 7">
    <name type="scientific">Paralcaligenes ureilyticus</name>
    <dbReference type="NCBI Taxonomy" id="627131"/>
    <lineage>
        <taxon>Bacteria</taxon>
        <taxon>Pseudomonadati</taxon>
        <taxon>Pseudomonadota</taxon>
        <taxon>Betaproteobacteria</taxon>
        <taxon>Burkholderiales</taxon>
        <taxon>Alcaligenaceae</taxon>
        <taxon>Paralcaligenes</taxon>
    </lineage>
</organism>
<accession>A0A4R3MDA9</accession>
<comment type="caution">
    <text evidence="6">The sequence shown here is derived from an EMBL/GenBank/DDBJ whole genome shotgun (WGS) entry which is preliminary data.</text>
</comment>
<dbReference type="InterPro" id="IPR015168">
    <property type="entry name" value="SsuA/THI5"/>
</dbReference>
<keyword evidence="7" id="KW-1185">Reference proteome</keyword>
<name>A0A4R3MDA9_9BURK</name>
<dbReference type="PANTHER" id="PTHR30024">
    <property type="entry name" value="ALIPHATIC SULFONATES-BINDING PROTEIN-RELATED"/>
    <property type="match status" value="1"/>
</dbReference>
<feature type="chain" id="PRO_5020298554" evidence="4">
    <location>
        <begin position="29"/>
        <end position="357"/>
    </location>
</feature>
<dbReference type="Gene3D" id="3.40.190.10">
    <property type="entry name" value="Periplasmic binding protein-like II"/>
    <property type="match status" value="2"/>
</dbReference>
<evidence type="ECO:0000256" key="1">
    <source>
        <dbReference type="ARBA" id="ARBA00004418"/>
    </source>
</evidence>
<comment type="similarity">
    <text evidence="2">Belongs to the bacterial solute-binding protein SsuA/TauA family.</text>
</comment>
<evidence type="ECO:0000256" key="4">
    <source>
        <dbReference type="SAM" id="SignalP"/>
    </source>
</evidence>
<feature type="domain" description="SsuA/THI5-like" evidence="5">
    <location>
        <begin position="49"/>
        <end position="260"/>
    </location>
</feature>
<comment type="subcellular location">
    <subcellularLocation>
        <location evidence="1">Periplasm</location>
    </subcellularLocation>
</comment>
<protein>
    <submittedName>
        <fullName evidence="6">NitT/TauT family transport system substrate-binding protein</fullName>
    </submittedName>
</protein>
<sequence length="357" mass="38691">MKISRREFVMASGAIAASLAVGPKLAMAAAGLPKIKLGVGLKAMSPIVINLVIGEVLGYNKAEGFSVTTQVLGSNANVQVAVDRGEVDFGVGVPSFGLPVLAQGEWKKSINFYEYTYPYKWDIAVLPKSSINGYEDLKGKRIGVSGFGATDYPVTKNVLQSLGFDPDKDFKWVAVGGGVPAGVALERGQIDALAYYDVGFGLIEAAGLPFRLVPRPAKLPLIGGQFLETQTDRLQKNKAQVIGLGRAVCKSSNFILANPKAGALAFLRMYPEAAPRGSSQDQAVESIYRAINRRIKLYSPPYPGAKMGSINVRELQTEAAMNHWNISDYGLFYTNDLIDEINNFDLDKIRRQAKEYS</sequence>
<evidence type="ECO:0000256" key="3">
    <source>
        <dbReference type="ARBA" id="ARBA00022729"/>
    </source>
</evidence>
<proteinExistence type="inferred from homology"/>
<dbReference type="EMBL" id="SMAJ01000003">
    <property type="protein sequence ID" value="TCT09505.1"/>
    <property type="molecule type" value="Genomic_DNA"/>
</dbReference>
<evidence type="ECO:0000313" key="6">
    <source>
        <dbReference type="EMBL" id="TCT09505.1"/>
    </source>
</evidence>
<keyword evidence="3 4" id="KW-0732">Signal</keyword>
<dbReference type="SUPFAM" id="SSF53850">
    <property type="entry name" value="Periplasmic binding protein-like II"/>
    <property type="match status" value="1"/>
</dbReference>
<dbReference type="Proteomes" id="UP000295525">
    <property type="component" value="Unassembled WGS sequence"/>
</dbReference>
<dbReference type="Pfam" id="PF09084">
    <property type="entry name" value="NMT1"/>
    <property type="match status" value="1"/>
</dbReference>
<gene>
    <name evidence="6" type="ORF">EDC26_103123</name>
</gene>
<evidence type="ECO:0000256" key="2">
    <source>
        <dbReference type="ARBA" id="ARBA00010742"/>
    </source>
</evidence>
<dbReference type="GO" id="GO:0042597">
    <property type="term" value="C:periplasmic space"/>
    <property type="evidence" value="ECO:0007669"/>
    <property type="project" value="UniProtKB-SubCell"/>
</dbReference>
<feature type="signal peptide" evidence="4">
    <location>
        <begin position="1"/>
        <end position="28"/>
    </location>
</feature>
<reference evidence="6 7" key="1">
    <citation type="submission" date="2019-03" db="EMBL/GenBank/DDBJ databases">
        <title>Genomic Encyclopedia of Type Strains, Phase IV (KMG-IV): sequencing the most valuable type-strain genomes for metagenomic binning, comparative biology and taxonomic classification.</title>
        <authorList>
            <person name="Goeker M."/>
        </authorList>
    </citation>
    <scope>NUCLEOTIDE SEQUENCE [LARGE SCALE GENOMIC DNA]</scope>
    <source>
        <strain evidence="6 7">DSM 24591</strain>
    </source>
</reference>
<dbReference type="RefSeq" id="WP_207915064.1">
    <property type="nucleotide sequence ID" value="NZ_SMAJ01000003.1"/>
</dbReference>
<dbReference type="PANTHER" id="PTHR30024:SF47">
    <property type="entry name" value="TAURINE-BINDING PERIPLASMIC PROTEIN"/>
    <property type="match status" value="1"/>
</dbReference>
<dbReference type="PROSITE" id="PS51318">
    <property type="entry name" value="TAT"/>
    <property type="match status" value="1"/>
</dbReference>
<evidence type="ECO:0000313" key="7">
    <source>
        <dbReference type="Proteomes" id="UP000295525"/>
    </source>
</evidence>